<evidence type="ECO:0000256" key="1">
    <source>
        <dbReference type="ARBA" id="ARBA00005495"/>
    </source>
</evidence>
<comment type="similarity">
    <text evidence="1">Belongs to the Gfa family.</text>
</comment>
<proteinExistence type="inferred from homology"/>
<keyword evidence="7" id="KW-1185">Reference proteome</keyword>
<dbReference type="RefSeq" id="WP_320502083.1">
    <property type="nucleotide sequence ID" value="NZ_JAXCLX010000003.1"/>
</dbReference>
<evidence type="ECO:0000256" key="4">
    <source>
        <dbReference type="ARBA" id="ARBA00023239"/>
    </source>
</evidence>
<dbReference type="Pfam" id="PF04828">
    <property type="entry name" value="GFA"/>
    <property type="match status" value="1"/>
</dbReference>
<name>A0ABU5E277_9PROT</name>
<evidence type="ECO:0000313" key="6">
    <source>
        <dbReference type="EMBL" id="MDY0873609.1"/>
    </source>
</evidence>
<evidence type="ECO:0000259" key="5">
    <source>
        <dbReference type="PROSITE" id="PS51891"/>
    </source>
</evidence>
<evidence type="ECO:0000313" key="7">
    <source>
        <dbReference type="Proteomes" id="UP001271769"/>
    </source>
</evidence>
<organism evidence="6 7">
    <name type="scientific">Dongia rigui</name>
    <dbReference type="NCBI Taxonomy" id="940149"/>
    <lineage>
        <taxon>Bacteria</taxon>
        <taxon>Pseudomonadati</taxon>
        <taxon>Pseudomonadota</taxon>
        <taxon>Alphaproteobacteria</taxon>
        <taxon>Rhodospirillales</taxon>
        <taxon>Dongiaceae</taxon>
        <taxon>Dongia</taxon>
    </lineage>
</organism>
<keyword evidence="4" id="KW-0456">Lyase</keyword>
<keyword evidence="3" id="KW-0862">Zinc</keyword>
<dbReference type="PROSITE" id="PS51891">
    <property type="entry name" value="CENP_V_GFA"/>
    <property type="match status" value="1"/>
</dbReference>
<dbReference type="PANTHER" id="PTHR33337:SF40">
    <property type="entry name" value="CENP-V_GFA DOMAIN-CONTAINING PROTEIN-RELATED"/>
    <property type="match status" value="1"/>
</dbReference>
<protein>
    <submittedName>
        <fullName evidence="6">GFA family protein</fullName>
    </submittedName>
</protein>
<feature type="domain" description="CENP-V/GFA" evidence="5">
    <location>
        <begin position="6"/>
        <end position="122"/>
    </location>
</feature>
<dbReference type="Gene3D" id="3.90.1590.10">
    <property type="entry name" value="glutathione-dependent formaldehyde- activating enzyme (gfa)"/>
    <property type="match status" value="1"/>
</dbReference>
<evidence type="ECO:0000256" key="3">
    <source>
        <dbReference type="ARBA" id="ARBA00022833"/>
    </source>
</evidence>
<comment type="caution">
    <text evidence="6">The sequence shown here is derived from an EMBL/GenBank/DDBJ whole genome shotgun (WGS) entry which is preliminary data.</text>
</comment>
<dbReference type="SUPFAM" id="SSF51316">
    <property type="entry name" value="Mss4-like"/>
    <property type="match status" value="1"/>
</dbReference>
<dbReference type="InterPro" id="IPR011057">
    <property type="entry name" value="Mss4-like_sf"/>
</dbReference>
<gene>
    <name evidence="6" type="ORF">SMD31_16835</name>
</gene>
<dbReference type="Proteomes" id="UP001271769">
    <property type="component" value="Unassembled WGS sequence"/>
</dbReference>
<dbReference type="PANTHER" id="PTHR33337">
    <property type="entry name" value="GFA DOMAIN-CONTAINING PROTEIN"/>
    <property type="match status" value="1"/>
</dbReference>
<keyword evidence="2" id="KW-0479">Metal-binding</keyword>
<accession>A0ABU5E277</accession>
<reference evidence="6 7" key="1">
    <citation type="journal article" date="2013" name="Antonie Van Leeuwenhoek">
        <title>Dongia rigui sp. nov., isolated from freshwater of a large wetland in Korea.</title>
        <authorList>
            <person name="Baik K.S."/>
            <person name="Hwang Y.M."/>
            <person name="Choi J.S."/>
            <person name="Kwon J."/>
            <person name="Seong C.N."/>
        </authorList>
    </citation>
    <scope>NUCLEOTIDE SEQUENCE [LARGE SCALE GENOMIC DNA]</scope>
    <source>
        <strain evidence="6 7">04SU4-P</strain>
    </source>
</reference>
<evidence type="ECO:0000256" key="2">
    <source>
        <dbReference type="ARBA" id="ARBA00022723"/>
    </source>
</evidence>
<dbReference type="InterPro" id="IPR006913">
    <property type="entry name" value="CENP-V/GFA"/>
</dbReference>
<dbReference type="EMBL" id="JAXCLX010000003">
    <property type="protein sequence ID" value="MDY0873609.1"/>
    <property type="molecule type" value="Genomic_DNA"/>
</dbReference>
<sequence>MSHDTHSGKCFCGSVEIEVTGQPAAMGFCHCTSCREWSASPVNAFTLWQPASVKVTKGDKNLASYNKTPGSTRKFCTKCGGHVLTDHPGLGLVDVFAAMLPDLDFKPGVHVNYGETVLRIKDGLPKLKDFPKEFGGSGDVVAE</sequence>